<dbReference type="Proteomes" id="UP001476798">
    <property type="component" value="Unassembled WGS sequence"/>
</dbReference>
<proteinExistence type="predicted"/>
<reference evidence="1 2" key="1">
    <citation type="submission" date="2021-06" db="EMBL/GenBank/DDBJ databases">
        <authorList>
            <person name="Palmer J.M."/>
        </authorList>
    </citation>
    <scope>NUCLEOTIDE SEQUENCE [LARGE SCALE GENOMIC DNA]</scope>
    <source>
        <strain evidence="1 2">GA_2019</strain>
        <tissue evidence="1">Muscle</tissue>
    </source>
</reference>
<accession>A0ABV0N0A5</accession>
<evidence type="ECO:0000313" key="2">
    <source>
        <dbReference type="Proteomes" id="UP001476798"/>
    </source>
</evidence>
<organism evidence="1 2">
    <name type="scientific">Goodea atripinnis</name>
    <dbReference type="NCBI Taxonomy" id="208336"/>
    <lineage>
        <taxon>Eukaryota</taxon>
        <taxon>Metazoa</taxon>
        <taxon>Chordata</taxon>
        <taxon>Craniata</taxon>
        <taxon>Vertebrata</taxon>
        <taxon>Euteleostomi</taxon>
        <taxon>Actinopterygii</taxon>
        <taxon>Neopterygii</taxon>
        <taxon>Teleostei</taxon>
        <taxon>Neoteleostei</taxon>
        <taxon>Acanthomorphata</taxon>
        <taxon>Ovalentaria</taxon>
        <taxon>Atherinomorphae</taxon>
        <taxon>Cyprinodontiformes</taxon>
        <taxon>Goodeidae</taxon>
        <taxon>Goodea</taxon>
    </lineage>
</organism>
<dbReference type="EMBL" id="JAHRIO010020613">
    <property type="protein sequence ID" value="MEQ2164813.1"/>
    <property type="molecule type" value="Genomic_DNA"/>
</dbReference>
<protein>
    <submittedName>
        <fullName evidence="1">Uncharacterized protein</fullName>
    </submittedName>
</protein>
<evidence type="ECO:0000313" key="1">
    <source>
        <dbReference type="EMBL" id="MEQ2164813.1"/>
    </source>
</evidence>
<gene>
    <name evidence="1" type="ORF">GOODEAATRI_010540</name>
</gene>
<sequence length="106" mass="11988">MLPAFYLQLLQPVEHQLLTHRLKKCWVGSGQTETGTDSVRRHVKAAENKHAGSSEVSADQAQIWEVNSAKILLHLNRIYTKVFLLEAVHEASAGRSRHFIMIVLKC</sequence>
<name>A0ABV0N0A5_9TELE</name>
<comment type="caution">
    <text evidence="1">The sequence shown here is derived from an EMBL/GenBank/DDBJ whole genome shotgun (WGS) entry which is preliminary data.</text>
</comment>
<keyword evidence="2" id="KW-1185">Reference proteome</keyword>